<dbReference type="SUPFAM" id="SSF57889">
    <property type="entry name" value="Cysteine-rich domain"/>
    <property type="match status" value="1"/>
</dbReference>
<evidence type="ECO:0000256" key="19">
    <source>
        <dbReference type="ARBA" id="ARBA00048679"/>
    </source>
</evidence>
<evidence type="ECO:0000256" key="16">
    <source>
        <dbReference type="ARBA" id="ARBA00023054"/>
    </source>
</evidence>
<organism evidence="29 30">
    <name type="scientific">Cyprinus carpio carpio</name>
    <dbReference type="NCBI Taxonomy" id="630221"/>
    <lineage>
        <taxon>Eukaryota</taxon>
        <taxon>Metazoa</taxon>
        <taxon>Chordata</taxon>
        <taxon>Craniata</taxon>
        <taxon>Vertebrata</taxon>
        <taxon>Euteleostomi</taxon>
        <taxon>Actinopterygii</taxon>
        <taxon>Neopterygii</taxon>
        <taxon>Teleostei</taxon>
        <taxon>Ostariophysi</taxon>
        <taxon>Cypriniformes</taxon>
        <taxon>Cyprinidae</taxon>
        <taxon>Cyprininae</taxon>
        <taxon>Cyprinus</taxon>
    </lineage>
</organism>
<evidence type="ECO:0000313" key="29">
    <source>
        <dbReference type="Ensembl" id="ENSCCRP00000086364.2"/>
    </source>
</evidence>
<keyword evidence="17" id="KW-0966">Cell projection</keyword>
<dbReference type="SUPFAM" id="SSF50729">
    <property type="entry name" value="PH domain-like"/>
    <property type="match status" value="1"/>
</dbReference>
<keyword evidence="11 20" id="KW-0547">Nucleotide-binding</keyword>
<feature type="compositionally biased region" description="Basic and acidic residues" evidence="22">
    <location>
        <begin position="635"/>
        <end position="660"/>
    </location>
</feature>
<evidence type="ECO:0000313" key="30">
    <source>
        <dbReference type="Proteomes" id="UP001108240"/>
    </source>
</evidence>
<keyword evidence="30" id="KW-1185">Reference proteome</keyword>
<dbReference type="CDD" id="cd20864">
    <property type="entry name" value="C1_MRCKalpha"/>
    <property type="match status" value="1"/>
</dbReference>
<dbReference type="GO" id="GO:0042641">
    <property type="term" value="C:actomyosin"/>
    <property type="evidence" value="ECO:0007669"/>
    <property type="project" value="TreeGrafter"/>
</dbReference>
<evidence type="ECO:0000259" key="26">
    <source>
        <dbReference type="PROSITE" id="PS50108"/>
    </source>
</evidence>
<evidence type="ECO:0000256" key="22">
    <source>
        <dbReference type="SAM" id="MobiDB-lite"/>
    </source>
</evidence>
<dbReference type="GO" id="GO:0031032">
    <property type="term" value="P:actomyosin structure organization"/>
    <property type="evidence" value="ECO:0007669"/>
    <property type="project" value="TreeGrafter"/>
</dbReference>
<evidence type="ECO:0000256" key="13">
    <source>
        <dbReference type="ARBA" id="ARBA00022777"/>
    </source>
</evidence>
<dbReference type="Gene3D" id="1.10.510.10">
    <property type="entry name" value="Transferase(Phosphotransferase) domain 1"/>
    <property type="match status" value="1"/>
</dbReference>
<dbReference type="PROSITE" id="PS50219">
    <property type="entry name" value="CNH"/>
    <property type="match status" value="1"/>
</dbReference>
<evidence type="ECO:0000256" key="6">
    <source>
        <dbReference type="ARBA" id="ARBA00022490"/>
    </source>
</evidence>
<evidence type="ECO:0000256" key="5">
    <source>
        <dbReference type="ARBA" id="ARBA00012513"/>
    </source>
</evidence>
<dbReference type="FunFam" id="2.30.29.30:FF:000032">
    <property type="entry name" value="Non-specific serine/threonine protein kinase"/>
    <property type="match status" value="1"/>
</dbReference>
<feature type="domain" description="PH" evidence="23">
    <location>
        <begin position="1051"/>
        <end position="1171"/>
    </location>
</feature>
<evidence type="ECO:0000256" key="14">
    <source>
        <dbReference type="ARBA" id="ARBA00022833"/>
    </source>
</evidence>
<dbReference type="InterPro" id="IPR000095">
    <property type="entry name" value="CRIB_dom"/>
</dbReference>
<dbReference type="GeneTree" id="ENSGT01030000234517"/>
<proteinExistence type="inferred from homology"/>
<comment type="cofactor">
    <cofactor evidence="1">
        <name>Mg(2+)</name>
        <dbReference type="ChEBI" id="CHEBI:18420"/>
    </cofactor>
</comment>
<dbReference type="Gene3D" id="2.30.29.30">
    <property type="entry name" value="Pleckstrin-homology domain (PH domain)/Phosphotyrosine-binding domain (PTB)"/>
    <property type="match status" value="1"/>
</dbReference>
<keyword evidence="9" id="KW-0808">Transferase</keyword>
<dbReference type="PANTHER" id="PTHR22988">
    <property type="entry name" value="MYOTONIC DYSTROPHY S/T KINASE-RELATED"/>
    <property type="match status" value="1"/>
</dbReference>
<evidence type="ECO:0000256" key="17">
    <source>
        <dbReference type="ARBA" id="ARBA00023273"/>
    </source>
</evidence>
<feature type="region of interest" description="Disordered" evidence="22">
    <location>
        <begin position="1578"/>
        <end position="1643"/>
    </location>
</feature>
<dbReference type="InterPro" id="IPR001849">
    <property type="entry name" value="PH_domain"/>
</dbReference>
<dbReference type="GO" id="GO:0005737">
    <property type="term" value="C:cytoplasm"/>
    <property type="evidence" value="ECO:0007669"/>
    <property type="project" value="UniProtKB-SubCell"/>
</dbReference>
<evidence type="ECO:0000259" key="24">
    <source>
        <dbReference type="PROSITE" id="PS50011"/>
    </source>
</evidence>
<comment type="subcellular location">
    <subcellularLocation>
        <location evidence="3">Cell projection</location>
        <location evidence="3">Lamellipodium</location>
    </subcellularLocation>
    <subcellularLocation>
        <location evidence="2">Cytoplasm</location>
    </subcellularLocation>
</comment>
<evidence type="ECO:0000256" key="10">
    <source>
        <dbReference type="ARBA" id="ARBA00022723"/>
    </source>
</evidence>
<accession>A0A8C1HZM3</accession>
<dbReference type="SMART" id="SM00285">
    <property type="entry name" value="PBD"/>
    <property type="match status" value="1"/>
</dbReference>
<evidence type="ECO:0000259" key="23">
    <source>
        <dbReference type="PROSITE" id="PS50003"/>
    </source>
</evidence>
<dbReference type="PROSITE" id="PS51285">
    <property type="entry name" value="AGC_KINASE_CTER"/>
    <property type="match status" value="1"/>
</dbReference>
<dbReference type="InterPro" id="IPR017441">
    <property type="entry name" value="Protein_kinase_ATP_BS"/>
</dbReference>
<dbReference type="Pfam" id="PF00433">
    <property type="entry name" value="Pkinase_C"/>
    <property type="match status" value="1"/>
</dbReference>
<keyword evidence="8" id="KW-0597">Phosphoprotein</keyword>
<evidence type="ECO:0000256" key="15">
    <source>
        <dbReference type="ARBA" id="ARBA00022840"/>
    </source>
</evidence>
<feature type="region of interest" description="Disordered" evidence="22">
    <location>
        <begin position="528"/>
        <end position="561"/>
    </location>
</feature>
<dbReference type="InterPro" id="IPR031597">
    <property type="entry name" value="KELK"/>
</dbReference>
<dbReference type="PROSITE" id="PS50081">
    <property type="entry name" value="ZF_DAG_PE_2"/>
    <property type="match status" value="1"/>
</dbReference>
<dbReference type="InterPro" id="IPR046349">
    <property type="entry name" value="C1-like_sf"/>
</dbReference>
<dbReference type="PROSITE" id="PS00107">
    <property type="entry name" value="PROTEIN_KINASE_ATP"/>
    <property type="match status" value="1"/>
</dbReference>
<evidence type="ECO:0000259" key="28">
    <source>
        <dbReference type="PROSITE" id="PS51285"/>
    </source>
</evidence>
<dbReference type="GO" id="GO:0030027">
    <property type="term" value="C:lamellipodium"/>
    <property type="evidence" value="ECO:0007669"/>
    <property type="project" value="UniProtKB-SubCell"/>
</dbReference>
<dbReference type="Pfam" id="PF00069">
    <property type="entry name" value="Pkinase"/>
    <property type="match status" value="1"/>
</dbReference>
<dbReference type="GO" id="GO:0004674">
    <property type="term" value="F:protein serine/threonine kinase activity"/>
    <property type="evidence" value="ECO:0007669"/>
    <property type="project" value="UniProtKB-KW"/>
</dbReference>
<feature type="compositionally biased region" description="Polar residues" evidence="22">
    <location>
        <begin position="1626"/>
        <end position="1635"/>
    </location>
</feature>
<dbReference type="InterPro" id="IPR000961">
    <property type="entry name" value="AGC-kinase_C"/>
</dbReference>
<dbReference type="Pfam" id="PF00130">
    <property type="entry name" value="C1_1"/>
    <property type="match status" value="1"/>
</dbReference>
<dbReference type="InterPro" id="IPR011009">
    <property type="entry name" value="Kinase-like_dom_sf"/>
</dbReference>
<keyword evidence="15 20" id="KW-0067">ATP-binding</keyword>
<dbReference type="InterPro" id="IPR057529">
    <property type="entry name" value="MRCK/ROCK_PH"/>
</dbReference>
<dbReference type="PROSITE" id="PS50003">
    <property type="entry name" value="PH_DOMAIN"/>
    <property type="match status" value="1"/>
</dbReference>
<dbReference type="SMART" id="SM00109">
    <property type="entry name" value="C1"/>
    <property type="match status" value="1"/>
</dbReference>
<feature type="region of interest" description="Disordered" evidence="22">
    <location>
        <begin position="626"/>
        <end position="680"/>
    </location>
</feature>
<comment type="similarity">
    <text evidence="4">Belongs to the protein kinase superfamily. AGC Ser/Thr protein kinase family. DMPK subfamily.</text>
</comment>
<dbReference type="InterPro" id="IPR008271">
    <property type="entry name" value="Ser/Thr_kinase_AS"/>
</dbReference>
<dbReference type="SMART" id="SM00036">
    <property type="entry name" value="CNH"/>
    <property type="match status" value="1"/>
</dbReference>
<evidence type="ECO:0000256" key="8">
    <source>
        <dbReference type="ARBA" id="ARBA00022553"/>
    </source>
</evidence>
<feature type="compositionally biased region" description="Low complexity" evidence="22">
    <location>
        <begin position="1599"/>
        <end position="1612"/>
    </location>
</feature>
<dbReference type="InterPro" id="IPR002219">
    <property type="entry name" value="PKC_DAG/PE"/>
</dbReference>
<keyword evidence="14" id="KW-0862">Zinc</keyword>
<dbReference type="FunFam" id="3.30.200.20:FF:001055">
    <property type="entry name" value="Serine/threonine-protein kinase MRCK beta"/>
    <property type="match status" value="1"/>
</dbReference>
<keyword evidence="10" id="KW-0479">Metal-binding</keyword>
<evidence type="ECO:0000256" key="3">
    <source>
        <dbReference type="ARBA" id="ARBA00004510"/>
    </source>
</evidence>
<dbReference type="SMART" id="SM00133">
    <property type="entry name" value="S_TK_X"/>
    <property type="match status" value="1"/>
</dbReference>
<dbReference type="PROSITE" id="PS00479">
    <property type="entry name" value="ZF_DAG_PE_1"/>
    <property type="match status" value="1"/>
</dbReference>
<evidence type="ECO:0000256" key="2">
    <source>
        <dbReference type="ARBA" id="ARBA00004496"/>
    </source>
</evidence>
<comment type="catalytic activity">
    <reaction evidence="19">
        <text>L-seryl-[protein] + ATP = O-phospho-L-seryl-[protein] + ADP + H(+)</text>
        <dbReference type="Rhea" id="RHEA:17989"/>
        <dbReference type="Rhea" id="RHEA-COMP:9863"/>
        <dbReference type="Rhea" id="RHEA-COMP:11604"/>
        <dbReference type="ChEBI" id="CHEBI:15378"/>
        <dbReference type="ChEBI" id="CHEBI:29999"/>
        <dbReference type="ChEBI" id="CHEBI:30616"/>
        <dbReference type="ChEBI" id="CHEBI:83421"/>
        <dbReference type="ChEBI" id="CHEBI:456216"/>
        <dbReference type="EC" id="2.7.11.1"/>
    </reaction>
</comment>
<evidence type="ECO:0000256" key="18">
    <source>
        <dbReference type="ARBA" id="ARBA00047899"/>
    </source>
</evidence>
<dbReference type="Pfam" id="PF08826">
    <property type="entry name" value="DMPK_coil"/>
    <property type="match status" value="1"/>
</dbReference>
<feature type="coiled-coil region" evidence="21">
    <location>
        <begin position="893"/>
        <end position="934"/>
    </location>
</feature>
<dbReference type="Ensembl" id="ENSCCRT00000093828.2">
    <property type="protein sequence ID" value="ENSCCRP00000086364.2"/>
    <property type="gene ID" value="ENSCCRG00000008877.2"/>
</dbReference>
<dbReference type="InterPro" id="IPR001180">
    <property type="entry name" value="CNH_dom"/>
</dbReference>
<evidence type="ECO:0000256" key="21">
    <source>
        <dbReference type="SAM" id="Coils"/>
    </source>
</evidence>
<dbReference type="Pfam" id="PF00780">
    <property type="entry name" value="CNH"/>
    <property type="match status" value="1"/>
</dbReference>
<dbReference type="SUPFAM" id="SSF56112">
    <property type="entry name" value="Protein kinase-like (PK-like)"/>
    <property type="match status" value="1"/>
</dbReference>
<feature type="domain" description="CRIB" evidence="26">
    <location>
        <begin position="1543"/>
        <end position="1556"/>
    </location>
</feature>
<dbReference type="InterPro" id="IPR011993">
    <property type="entry name" value="PH-like_dom_sf"/>
</dbReference>
<dbReference type="Gene3D" id="3.30.60.20">
    <property type="match status" value="1"/>
</dbReference>
<evidence type="ECO:0000256" key="9">
    <source>
        <dbReference type="ARBA" id="ARBA00022679"/>
    </source>
</evidence>
<keyword evidence="6" id="KW-0963">Cytoplasm</keyword>
<keyword evidence="16 21" id="KW-0175">Coiled coil</keyword>
<dbReference type="GO" id="GO:0005524">
    <property type="term" value="F:ATP binding"/>
    <property type="evidence" value="ECO:0007669"/>
    <property type="project" value="UniProtKB-UniRule"/>
</dbReference>
<name>A0A8C1HZM3_CYPCA</name>
<dbReference type="PROSITE" id="PS00108">
    <property type="entry name" value="PROTEIN_KINASE_ST"/>
    <property type="match status" value="1"/>
</dbReference>
<dbReference type="InterPro" id="IPR017892">
    <property type="entry name" value="Pkinase_C"/>
</dbReference>
<dbReference type="GO" id="GO:0008270">
    <property type="term" value="F:zinc ion binding"/>
    <property type="evidence" value="ECO:0007669"/>
    <property type="project" value="UniProtKB-KW"/>
</dbReference>
<evidence type="ECO:0000259" key="25">
    <source>
        <dbReference type="PROSITE" id="PS50081"/>
    </source>
</evidence>
<dbReference type="FunFam" id="1.10.510.10:FF:000014">
    <property type="entry name" value="Non-specific serine/threonine protein kinase"/>
    <property type="match status" value="1"/>
</dbReference>
<feature type="domain" description="Protein kinase" evidence="24">
    <location>
        <begin position="77"/>
        <end position="343"/>
    </location>
</feature>
<dbReference type="CDD" id="cd00132">
    <property type="entry name" value="CRIB"/>
    <property type="match status" value="1"/>
</dbReference>
<evidence type="ECO:0000256" key="1">
    <source>
        <dbReference type="ARBA" id="ARBA00001946"/>
    </source>
</evidence>
<feature type="domain" description="AGC-kinase C-terminal" evidence="28">
    <location>
        <begin position="344"/>
        <end position="414"/>
    </location>
</feature>
<keyword evidence="12" id="KW-0863">Zinc-finger</keyword>
<evidence type="ECO:0000256" key="4">
    <source>
        <dbReference type="ARBA" id="ARBA00005719"/>
    </source>
</evidence>
<dbReference type="SUPFAM" id="SSF69322">
    <property type="entry name" value="Tricorn protease domain 2"/>
    <property type="match status" value="1"/>
</dbReference>
<feature type="domain" description="CNH" evidence="27">
    <location>
        <begin position="1197"/>
        <end position="1471"/>
    </location>
</feature>
<keyword evidence="7" id="KW-0723">Serine/threonine-protein kinase</keyword>
<dbReference type="FunFam" id="3.30.60.20:FF:000005">
    <property type="entry name" value="Non-specific serine/threonine protein kinase"/>
    <property type="match status" value="1"/>
</dbReference>
<feature type="binding site" evidence="20">
    <location>
        <position position="106"/>
    </location>
    <ligand>
        <name>ATP</name>
        <dbReference type="ChEBI" id="CHEBI:30616"/>
    </ligand>
</feature>
<evidence type="ECO:0000256" key="7">
    <source>
        <dbReference type="ARBA" id="ARBA00022527"/>
    </source>
</evidence>
<dbReference type="Proteomes" id="UP001108240">
    <property type="component" value="Unplaced"/>
</dbReference>
<evidence type="ECO:0000259" key="27">
    <source>
        <dbReference type="PROSITE" id="PS50219"/>
    </source>
</evidence>
<dbReference type="EC" id="2.7.11.1" evidence="5"/>
<reference evidence="29" key="1">
    <citation type="submission" date="2025-08" db="UniProtKB">
        <authorList>
            <consortium name="Ensembl"/>
        </authorList>
    </citation>
    <scope>IDENTIFICATION</scope>
</reference>
<reference evidence="29" key="2">
    <citation type="submission" date="2025-09" db="UniProtKB">
        <authorList>
            <consortium name="Ensembl"/>
        </authorList>
    </citation>
    <scope>IDENTIFICATION</scope>
</reference>
<dbReference type="Gene3D" id="3.30.200.20">
    <property type="entry name" value="Phosphorylase Kinase, domain 1"/>
    <property type="match status" value="1"/>
</dbReference>
<keyword evidence="13" id="KW-0418">Kinase</keyword>
<dbReference type="SMART" id="SM00233">
    <property type="entry name" value="PH"/>
    <property type="match status" value="1"/>
</dbReference>
<feature type="domain" description="Phorbol-ester/DAG-type" evidence="25">
    <location>
        <begin position="981"/>
        <end position="1031"/>
    </location>
</feature>
<dbReference type="PANTHER" id="PTHR22988:SF31">
    <property type="entry name" value="SERINE_THREONINE-PROTEIN KINASE MRCK ALPHA"/>
    <property type="match status" value="1"/>
</dbReference>
<dbReference type="InterPro" id="IPR000719">
    <property type="entry name" value="Prot_kinase_dom"/>
</dbReference>
<evidence type="ECO:0000256" key="11">
    <source>
        <dbReference type="ARBA" id="ARBA00022741"/>
    </source>
</evidence>
<dbReference type="SMART" id="SM00220">
    <property type="entry name" value="S_TKc"/>
    <property type="match status" value="1"/>
</dbReference>
<dbReference type="Pfam" id="PF25346">
    <property type="entry name" value="PH_MRCK"/>
    <property type="match status" value="1"/>
</dbReference>
<dbReference type="InterPro" id="IPR014930">
    <property type="entry name" value="Myotonic_dystrophy_kinase_coil"/>
</dbReference>
<feature type="compositionally biased region" description="Polar residues" evidence="22">
    <location>
        <begin position="664"/>
        <end position="674"/>
    </location>
</feature>
<dbReference type="PROSITE" id="PS50108">
    <property type="entry name" value="CRIB"/>
    <property type="match status" value="1"/>
</dbReference>
<sequence>MSGEVRLKKLEKLILDGPVQSNGQSFSVETLLDVLISLYDECTNSPLRREKNIAEFLEWAKPFTSKVKQMRLHKEDFEILKVIGRGAFGEVAVVKVKSSDKVFAMKILNKWEMLKRAETACFREERDVLVNGDCQWITRLHYAFQDDNFLYLVMDYYVGGDLLTLLSKFEDRLPEDMARFYLAEMVLAIDSVHQLHYVHRDIKPDNILLDVNGHIRLADFGSCLKLTEDGTVQSSVAVGTPDYISPEILQAMEDGKGKYGPECDWWSLGVCMYEMLYGETPFYAESLVETYGKIMNHKERFQFPAHVTDVSENAKDLIRRLICCREHRLGQNGIEDFKQHPFFSGIDWQNIRNCDAPYIPEVSSPSDTSNFDVDDDCLKNTETMPPPSHTAFSGHHLPFVGFTYTSSCTLSDRGCLRESAAPAQMDVSVQRGLEDSLATEAYERRIRRLEQEKLELSRKLQESTKTVQALQYSSGDGPASSNREVEIRGLKEELEMLRKQIVEQQLEQASSARRDLEDSSKQIRSLEKQLKSMKQERDDLQKGLQESSEKLKTQGKELKEADSQRKLAIQEFAEVSEKVTELRSHKQRLSRQLRDKEEEMDSLNQKVEALRIEVRKAERAKKEMEAQAEEWSAETQKEKKLRERSEQYSRQLEEELEGMKQKQVGRSPSVGSSEQHQELSKLRADLEKKTTFYEEELSRRDQQHANELKNLKKELRESEGQQLTLKKEIMMLKDKLEKTRRESQSDREEFETDYKQKYERERVLLSEENKKLSSELDKMMSSFEKLSCNHKQLDEEMRELADKKESVAHWEAQITEIIQWVSDEKDARGYLQALATKMTEDLEGLRNTSLGARATDMPWKVRRLAKLDMSARLELQSALDAEIRAKQTIQDELNKVKASHMATDCKLEELEKKNQDLQAEIQRLKQETENLHTSKGVKHQDSQNSFLAFLNAPTSALDQFDVVINSLIYFAPTLQKIKPKAHQFVVKTFNAPTKCNQCTSLMVGLIRQGCSCEVCNFSCHVTCADKAPAVCPIPPDQTKGPLGIDPQKGIGTAYEGHVKVPKPLGVKKGWQRAIAVVCDFKLFLYDLPEGKAAQPGVVVNQVIDMRDEEFSVSSVLASDVIHANRKDIPCFFRVTASQLSSSSNKKCSILILADSDQERTKWVGLLNELHRLLKKSKLKERFVYAPKEAYDSTLPLIKTTQSAAIIDHERIALGNEEGLYVIHVTKDDIIKVGDNKKVRQIELIPSEQLIAVISGRNGHVRLYPMTALDDREANFHKIAETKGCQALVSGTIRQGSLTYLFVYMKKPDKVMIYELNKSKTHHRKLRDIFIPGSVQWMGLQGDKLCVGIQAGFLRFNLQGDEPPFSLLHPDDHTLAFIEQLRLDALCAVEISSKELLLCFSSIGVYVDCQGRRSRQQELMWTATPTACRYNAPYLSVYSENAVDVFDVNTMEWIQTMPLKKVHPLNADGSLNLLGLETVRLVYFKNKTAEGDELVVPETSDKSRKQMVRSMTSKRRFSFRVPEEERVLQRREMLRDPEMRNKLISNPTNFNHVVHMGPGDGIQILKDLPMNMRPQESRGVLGASVSIPSISKARPEPGRSMSASSGLGTRSSSQNGSALRRDLSVGSYGSTKRQMTSDGSLSSGGGIDAPLSHFDREVSTSNDCQCLLFQIFG</sequence>
<dbReference type="InterPro" id="IPR050839">
    <property type="entry name" value="Rho-assoc_Ser/Thr_Kinase"/>
</dbReference>
<evidence type="ECO:0000256" key="12">
    <source>
        <dbReference type="ARBA" id="ARBA00022771"/>
    </source>
</evidence>
<dbReference type="Pfam" id="PF15796">
    <property type="entry name" value="KELK"/>
    <property type="match status" value="1"/>
</dbReference>
<evidence type="ECO:0000256" key="20">
    <source>
        <dbReference type="PROSITE-ProRule" id="PRU10141"/>
    </source>
</evidence>
<comment type="catalytic activity">
    <reaction evidence="18">
        <text>L-threonyl-[protein] + ATP = O-phospho-L-threonyl-[protein] + ADP + H(+)</text>
        <dbReference type="Rhea" id="RHEA:46608"/>
        <dbReference type="Rhea" id="RHEA-COMP:11060"/>
        <dbReference type="Rhea" id="RHEA-COMP:11605"/>
        <dbReference type="ChEBI" id="CHEBI:15378"/>
        <dbReference type="ChEBI" id="CHEBI:30013"/>
        <dbReference type="ChEBI" id="CHEBI:30616"/>
        <dbReference type="ChEBI" id="CHEBI:61977"/>
        <dbReference type="ChEBI" id="CHEBI:456216"/>
        <dbReference type="EC" id="2.7.11.1"/>
    </reaction>
</comment>
<dbReference type="PROSITE" id="PS50011">
    <property type="entry name" value="PROTEIN_KINASE_DOM"/>
    <property type="match status" value="1"/>
</dbReference>
<dbReference type="CDD" id="cd01243">
    <property type="entry name" value="PH_MRCK"/>
    <property type="match status" value="1"/>
</dbReference>
<dbReference type="Gene3D" id="1.20.5.340">
    <property type="match status" value="1"/>
</dbReference>
<protein>
    <recommendedName>
        <fullName evidence="5">non-specific serine/threonine protein kinase</fullName>
        <ecNumber evidence="5">2.7.11.1</ecNumber>
    </recommendedName>
</protein>